<dbReference type="EMBL" id="JNBS01000441">
    <property type="protein sequence ID" value="OQS05599.1"/>
    <property type="molecule type" value="Genomic_DNA"/>
</dbReference>
<keyword evidence="9" id="KW-1185">Reference proteome</keyword>
<proteinExistence type="inferred from homology"/>
<dbReference type="Pfam" id="PF01223">
    <property type="entry name" value="Endonuclease_NS"/>
    <property type="match status" value="1"/>
</dbReference>
<keyword evidence="8" id="KW-0540">Nuclease</keyword>
<dbReference type="SMART" id="SM00892">
    <property type="entry name" value="Endonuclease_NS"/>
    <property type="match status" value="1"/>
</dbReference>
<dbReference type="PANTHER" id="PTHR13966:SF5">
    <property type="entry name" value="ENDONUCLEASE G, MITOCHONDRIAL"/>
    <property type="match status" value="1"/>
</dbReference>
<dbReference type="InterPro" id="IPR044925">
    <property type="entry name" value="His-Me_finger_sf"/>
</dbReference>
<feature type="domain" description="ENPP1-3/EXOG-like endonuclease/phosphodiesterase" evidence="5">
    <location>
        <begin position="24"/>
        <end position="218"/>
    </location>
</feature>
<keyword evidence="8" id="KW-0378">Hydrolase</keyword>
<evidence type="ECO:0000259" key="5">
    <source>
        <dbReference type="SMART" id="SM00477"/>
    </source>
</evidence>
<dbReference type="STRING" id="74557.A0A0A7CLV8"/>
<dbReference type="InterPro" id="IPR040255">
    <property type="entry name" value="Non-specific_endonuclease"/>
</dbReference>
<dbReference type="EMBL" id="KM037992">
    <property type="protein sequence ID" value="AIG55453.1"/>
    <property type="molecule type" value="Genomic_DNA"/>
</dbReference>
<organism evidence="7">
    <name type="scientific">Thraustotheca clavata</name>
    <dbReference type="NCBI Taxonomy" id="74557"/>
    <lineage>
        <taxon>Eukaryota</taxon>
        <taxon>Sar</taxon>
        <taxon>Stramenopiles</taxon>
        <taxon>Oomycota</taxon>
        <taxon>Saprolegniomycetes</taxon>
        <taxon>Saprolegniales</taxon>
        <taxon>Achlyaceae</taxon>
        <taxon>Thraustotheca</taxon>
    </lineage>
</organism>
<accession>A0A0A7CLV8</accession>
<dbReference type="GO" id="GO:0003676">
    <property type="term" value="F:nucleic acid binding"/>
    <property type="evidence" value="ECO:0007669"/>
    <property type="project" value="InterPro"/>
</dbReference>
<keyword evidence="3" id="KW-0479">Metal-binding</keyword>
<evidence type="ECO:0000256" key="2">
    <source>
        <dbReference type="PIRSR" id="PIRSR640255-1"/>
    </source>
</evidence>
<evidence type="ECO:0000256" key="1">
    <source>
        <dbReference type="ARBA" id="ARBA00010052"/>
    </source>
</evidence>
<dbReference type="InterPro" id="IPR001604">
    <property type="entry name" value="Endo_G_ENPP1-like_dom"/>
</dbReference>
<evidence type="ECO:0000313" key="8">
    <source>
        <dbReference type="EMBL" id="OQS05599.1"/>
    </source>
</evidence>
<feature type="binding site" evidence="3">
    <location>
        <position position="116"/>
    </location>
    <ligand>
        <name>Mg(2+)</name>
        <dbReference type="ChEBI" id="CHEBI:18420"/>
        <note>catalytic</note>
    </ligand>
</feature>
<dbReference type="SUPFAM" id="SSF54060">
    <property type="entry name" value="His-Me finger endonucleases"/>
    <property type="match status" value="1"/>
</dbReference>
<evidence type="ECO:0000256" key="3">
    <source>
        <dbReference type="PIRSR" id="PIRSR640255-2"/>
    </source>
</evidence>
<feature type="domain" description="DNA/RNA non-specific endonuclease/pyrophosphatase/phosphodiesterase" evidence="6">
    <location>
        <begin position="23"/>
        <end position="218"/>
    </location>
</feature>
<dbReference type="PANTHER" id="PTHR13966">
    <property type="entry name" value="ENDONUCLEASE RELATED"/>
    <property type="match status" value="1"/>
</dbReference>
<evidence type="ECO:0000256" key="4">
    <source>
        <dbReference type="SAM" id="SignalP"/>
    </source>
</evidence>
<evidence type="ECO:0000313" key="7">
    <source>
        <dbReference type="EMBL" id="AIG55453.1"/>
    </source>
</evidence>
<dbReference type="AlphaFoldDB" id="A0A0A7CLV8"/>
<dbReference type="GO" id="GO:0046872">
    <property type="term" value="F:metal ion binding"/>
    <property type="evidence" value="ECO:0007669"/>
    <property type="project" value="UniProtKB-KW"/>
</dbReference>
<dbReference type="InterPro" id="IPR044929">
    <property type="entry name" value="DNA/RNA_non-sp_Endonuclease_sf"/>
</dbReference>
<sequence>MHLASALTATALAVVAAKDTTLKYTGFELTYDCEAGEADRWTYTLGFDNGHADRPTTFFKDPNLPANCKQQKKVAAYSQGYDRGHLVASNHMDTNDEMIHESHYMTNILPQIATFNRGNWLKTEVIEDCYRDLHNITTYGGVVYSDPSNDFFLDGWGVKTPDFWWKVVLTKDDAGKDKVISWYFPNQNGLGPLDDYLMSVSDIEKNLNDGLGPIPVPANLKSYTAPASWNLPTGCDRT</sequence>
<keyword evidence="8" id="KW-0255">Endonuclease</keyword>
<protein>
    <submittedName>
        <fullName evidence="8">Endonuclease</fullName>
    </submittedName>
    <submittedName>
        <fullName evidence="7">Secreted protein</fullName>
    </submittedName>
</protein>
<feature type="active site" description="Proton acceptor" evidence="2">
    <location>
        <position position="85"/>
    </location>
</feature>
<dbReference type="GO" id="GO:0004519">
    <property type="term" value="F:endonuclease activity"/>
    <property type="evidence" value="ECO:0007669"/>
    <property type="project" value="UniProtKB-KW"/>
</dbReference>
<dbReference type="SMART" id="SM00477">
    <property type="entry name" value="NUC"/>
    <property type="match status" value="1"/>
</dbReference>
<dbReference type="OrthoDB" id="69221at2759"/>
<gene>
    <name evidence="8" type="ORF">THRCLA_02305</name>
</gene>
<dbReference type="GO" id="GO:0016787">
    <property type="term" value="F:hydrolase activity"/>
    <property type="evidence" value="ECO:0007669"/>
    <property type="project" value="InterPro"/>
</dbReference>
<feature type="signal peptide" evidence="4">
    <location>
        <begin position="1"/>
        <end position="17"/>
    </location>
</feature>
<reference evidence="7 9" key="1">
    <citation type="journal article" date="2014" name="Genome Biol. Evol.">
        <title>The secreted proteins of Achlya hypogyna and Thraustotheca clavata identify the ancestral oomycete secretome and reveal gene acquisitions by horizontal gene transfer.</title>
        <authorList>
            <person name="Misner I."/>
            <person name="Blouin N."/>
            <person name="Leonard G."/>
            <person name="Richards T.A."/>
            <person name="Lane C.E."/>
        </authorList>
    </citation>
    <scope>NUCLEOTIDE SEQUENCE</scope>
    <source>
        <strain evidence="7 9">ATCC 34112</strain>
    </source>
</reference>
<evidence type="ECO:0000259" key="6">
    <source>
        <dbReference type="SMART" id="SM00892"/>
    </source>
</evidence>
<name>A0A0A7CLV8_9STRA</name>
<dbReference type="Gene3D" id="3.40.570.10">
    <property type="entry name" value="Extracellular Endonuclease, subunit A"/>
    <property type="match status" value="1"/>
</dbReference>
<keyword evidence="4" id="KW-0732">Signal</keyword>
<evidence type="ECO:0000313" key="9">
    <source>
        <dbReference type="Proteomes" id="UP000243217"/>
    </source>
</evidence>
<dbReference type="Proteomes" id="UP000243217">
    <property type="component" value="Unassembled WGS sequence"/>
</dbReference>
<comment type="similarity">
    <text evidence="1">Belongs to the DNA/RNA non-specific endonuclease family.</text>
</comment>
<dbReference type="InterPro" id="IPR020821">
    <property type="entry name" value="ENPP1-3/EXOG-like_nuc-like"/>
</dbReference>
<feature type="chain" id="PRO_5002036934" evidence="4">
    <location>
        <begin position="18"/>
        <end position="238"/>
    </location>
</feature>